<keyword evidence="1" id="KW-1185">Reference proteome</keyword>
<dbReference type="PANTHER" id="PTHR13374:SF3">
    <property type="entry name" value="DET1 HOMOLOG"/>
    <property type="match status" value="1"/>
</dbReference>
<dbReference type="WBParaSite" id="MBELARI_LOCUS4448.1">
    <property type="protein sequence ID" value="MBELARI_LOCUS4448.1"/>
    <property type="gene ID" value="MBELARI_LOCUS4448"/>
</dbReference>
<proteinExistence type="predicted"/>
<dbReference type="PANTHER" id="PTHR13374">
    <property type="entry name" value="DET1 HOMOLOG DE-ETIOLATED-1 HOMOLOG"/>
    <property type="match status" value="1"/>
</dbReference>
<dbReference type="GO" id="GO:0005634">
    <property type="term" value="C:nucleus"/>
    <property type="evidence" value="ECO:0007669"/>
    <property type="project" value="TreeGrafter"/>
</dbReference>
<evidence type="ECO:0000313" key="1">
    <source>
        <dbReference type="Proteomes" id="UP000887575"/>
    </source>
</evidence>
<dbReference type="AlphaFoldDB" id="A0AAF3J9A5"/>
<dbReference type="GO" id="GO:0032436">
    <property type="term" value="P:positive regulation of proteasomal ubiquitin-dependent protein catabolic process"/>
    <property type="evidence" value="ECO:0007669"/>
    <property type="project" value="TreeGrafter"/>
</dbReference>
<accession>A0AAF3J9A5</accession>
<dbReference type="InterPro" id="IPR019138">
    <property type="entry name" value="De-etiolated_protein_1_Det1"/>
</dbReference>
<dbReference type="Proteomes" id="UP000887575">
    <property type="component" value="Unassembled WGS sequence"/>
</dbReference>
<sequence length="536" mass="61572">MEYSEEDWARARVSPPLHRVRMIRRRELGQIRPGAEIIHARRDFFRTIPLDHMVTVLERKQTYPVAWSPDGRFLVCFNKTMRTVHIHRYMGVEKAIGQPPDEAFKRVLPIVGEMTLYGQWMANALLAKDFALFTDDSQHIVVCASAPVGDNVSLNAVYRNNESLNLSQGLERYAFIVIDVPVEFLQRVAMCDVYSFPVDRIQQNQGVSMRGRTLSVLSSQHQQITILKIDERGKIVPLKTIGPSVLEDDEIFLKIENGNFGRATAFLSAFKQKLFTFLYKRCKNEGDFQVHLFHRAMGSLRRQKMSKAHLLDDRHLIIRLSDENGFNNSQNPPFFSVIFDWVSGQVVHVFHVTDFVDNQYFKFFESFAEEMTTIILRENPFPWTASHCAPVNLMFRKIWGDLEKQPEDAVGNKTSDRLLECVRRLVRTAPWGCAVQPQSSPYLDPTLFFIDEVALQGILRGRFVSNQISWRVRAGASTQLLFFMSVSNEGFSYAATPHQLLSFHPEHPFALYIDRSNQSLPLTMFLPSGMQLDGNT</sequence>
<dbReference type="GO" id="GO:0031461">
    <property type="term" value="C:cullin-RING ubiquitin ligase complex"/>
    <property type="evidence" value="ECO:0007669"/>
    <property type="project" value="TreeGrafter"/>
</dbReference>
<organism evidence="1 2">
    <name type="scientific">Mesorhabditis belari</name>
    <dbReference type="NCBI Taxonomy" id="2138241"/>
    <lineage>
        <taxon>Eukaryota</taxon>
        <taxon>Metazoa</taxon>
        <taxon>Ecdysozoa</taxon>
        <taxon>Nematoda</taxon>
        <taxon>Chromadorea</taxon>
        <taxon>Rhabditida</taxon>
        <taxon>Rhabditina</taxon>
        <taxon>Rhabditomorpha</taxon>
        <taxon>Rhabditoidea</taxon>
        <taxon>Rhabditidae</taxon>
        <taxon>Mesorhabditinae</taxon>
        <taxon>Mesorhabditis</taxon>
    </lineage>
</organism>
<evidence type="ECO:0000313" key="2">
    <source>
        <dbReference type="WBParaSite" id="MBELARI_LOCUS4448.1"/>
    </source>
</evidence>
<dbReference type="GO" id="GO:1990756">
    <property type="term" value="F:ubiquitin-like ligase-substrate adaptor activity"/>
    <property type="evidence" value="ECO:0007669"/>
    <property type="project" value="TreeGrafter"/>
</dbReference>
<name>A0AAF3J9A5_9BILA</name>
<dbReference type="GO" id="GO:0031625">
    <property type="term" value="F:ubiquitin protein ligase binding"/>
    <property type="evidence" value="ECO:0007669"/>
    <property type="project" value="TreeGrafter"/>
</dbReference>
<protein>
    <submittedName>
        <fullName evidence="2">Uncharacterized protein</fullName>
    </submittedName>
</protein>
<dbReference type="GO" id="GO:0016567">
    <property type="term" value="P:protein ubiquitination"/>
    <property type="evidence" value="ECO:0007669"/>
    <property type="project" value="TreeGrafter"/>
</dbReference>
<reference evidence="2" key="1">
    <citation type="submission" date="2024-02" db="UniProtKB">
        <authorList>
            <consortium name="WormBaseParasite"/>
        </authorList>
    </citation>
    <scope>IDENTIFICATION</scope>
</reference>
<dbReference type="Pfam" id="PF09737">
    <property type="entry name" value="Det1"/>
    <property type="match status" value="1"/>
</dbReference>